<proteinExistence type="predicted"/>
<dbReference type="GO" id="GO:0005737">
    <property type="term" value="C:cytoplasm"/>
    <property type="evidence" value="ECO:0007669"/>
    <property type="project" value="TreeGrafter"/>
</dbReference>
<sequence>MELYLNATSPYARLVRIVLLEKGLSDAVTLKWCDPWADDPALLKANPAGRIPALVTEEGTTLSESMLIAVYLDNAYPEKPVLPADHLGEVLHLAGLGQNLMEAAFTTVIARKHNGNEVDNSVLGQRRSRAIQRLLNQLDRELGEAPTASTLSLGDIAAAVALDYLAFRLPEVAWQETYRLLASWHQGVITRSSFQATAFTTS</sequence>
<dbReference type="AlphaFoldDB" id="A0A1R4I744"/>
<dbReference type="OrthoDB" id="8634103at2"/>
<evidence type="ECO:0000313" key="3">
    <source>
        <dbReference type="Proteomes" id="UP000196331"/>
    </source>
</evidence>
<dbReference type="PANTHER" id="PTHR43968:SF6">
    <property type="entry name" value="GLUTATHIONE S-TRANSFERASE OMEGA"/>
    <property type="match status" value="1"/>
</dbReference>
<dbReference type="Pfam" id="PF13410">
    <property type="entry name" value="GST_C_2"/>
    <property type="match status" value="1"/>
</dbReference>
<organism evidence="2 3">
    <name type="scientific">Halomonas citrativorans</name>
    <dbReference type="NCBI Taxonomy" id="2742612"/>
    <lineage>
        <taxon>Bacteria</taxon>
        <taxon>Pseudomonadati</taxon>
        <taxon>Pseudomonadota</taxon>
        <taxon>Gammaproteobacteria</taxon>
        <taxon>Oceanospirillales</taxon>
        <taxon>Halomonadaceae</taxon>
        <taxon>Halomonas</taxon>
    </lineage>
</organism>
<evidence type="ECO:0000313" key="2">
    <source>
        <dbReference type="EMBL" id="SJN15123.1"/>
    </source>
</evidence>
<dbReference type="SUPFAM" id="SSF47616">
    <property type="entry name" value="GST C-terminal domain-like"/>
    <property type="match status" value="1"/>
</dbReference>
<dbReference type="Gene3D" id="3.40.30.10">
    <property type="entry name" value="Glutaredoxin"/>
    <property type="match status" value="1"/>
</dbReference>
<dbReference type="Pfam" id="PF13409">
    <property type="entry name" value="GST_N_2"/>
    <property type="match status" value="1"/>
</dbReference>
<comment type="caution">
    <text evidence="2">The sequence shown here is derived from an EMBL/GenBank/DDBJ whole genome shotgun (WGS) entry which is preliminary data.</text>
</comment>
<dbReference type="InterPro" id="IPR050983">
    <property type="entry name" value="GST_Omega/HSP26"/>
</dbReference>
<accession>A0A1R4I744</accession>
<feature type="domain" description="GST N-terminal" evidence="1">
    <location>
        <begin position="1"/>
        <end position="80"/>
    </location>
</feature>
<evidence type="ECO:0000259" key="1">
    <source>
        <dbReference type="PROSITE" id="PS50404"/>
    </source>
</evidence>
<dbReference type="EMBL" id="FUKM01000061">
    <property type="protein sequence ID" value="SJN15123.1"/>
    <property type="molecule type" value="Genomic_DNA"/>
</dbReference>
<dbReference type="PANTHER" id="PTHR43968">
    <property type="match status" value="1"/>
</dbReference>
<reference evidence="2 3" key="1">
    <citation type="submission" date="2017-02" db="EMBL/GenBank/DDBJ databases">
        <authorList>
            <person name="Dridi B."/>
        </authorList>
    </citation>
    <scope>NUCLEOTIDE SEQUENCE [LARGE SCALE GENOMIC DNA]</scope>
    <source>
        <strain evidence="2 3">JB380</strain>
    </source>
</reference>
<dbReference type="InterPro" id="IPR036282">
    <property type="entry name" value="Glutathione-S-Trfase_C_sf"/>
</dbReference>
<dbReference type="Proteomes" id="UP000196331">
    <property type="component" value="Unassembled WGS sequence"/>
</dbReference>
<name>A0A1R4I744_9GAMM</name>
<dbReference type="InterPro" id="IPR004045">
    <property type="entry name" value="Glutathione_S-Trfase_N"/>
</dbReference>
<dbReference type="PROSITE" id="PS50404">
    <property type="entry name" value="GST_NTER"/>
    <property type="match status" value="1"/>
</dbReference>
<dbReference type="InterPro" id="IPR036249">
    <property type="entry name" value="Thioredoxin-like_sf"/>
</dbReference>
<protein>
    <submittedName>
        <fullName evidence="2">Glutathione S-transferase family protein</fullName>
    </submittedName>
</protein>
<gene>
    <name evidence="2" type="ORF">CZ787_18580</name>
</gene>
<dbReference type="SUPFAM" id="SSF52833">
    <property type="entry name" value="Thioredoxin-like"/>
    <property type="match status" value="1"/>
</dbReference>
<dbReference type="RefSeq" id="WP_087111835.1">
    <property type="nucleotide sequence ID" value="NZ_FUKM01000061.1"/>
</dbReference>
<dbReference type="Gene3D" id="1.20.1050.10">
    <property type="match status" value="1"/>
</dbReference>